<dbReference type="InterPro" id="IPR015095">
    <property type="entry name" value="AlkB_hom8_N"/>
</dbReference>
<dbReference type="GO" id="GO:0016706">
    <property type="term" value="F:2-oxoglutarate-dependent dioxygenase activity"/>
    <property type="evidence" value="ECO:0007669"/>
    <property type="project" value="InterPro"/>
</dbReference>
<dbReference type="Proteomes" id="UP001239994">
    <property type="component" value="Unassembled WGS sequence"/>
</dbReference>
<feature type="compositionally biased region" description="Low complexity" evidence="1">
    <location>
        <begin position="643"/>
        <end position="658"/>
    </location>
</feature>
<dbReference type="GO" id="GO:0008168">
    <property type="term" value="F:methyltransferase activity"/>
    <property type="evidence" value="ECO:0007669"/>
    <property type="project" value="InterPro"/>
</dbReference>
<feature type="domain" description="Alkylated DNA repair protein AlkB homologue 8 N-terminal" evidence="2">
    <location>
        <begin position="79"/>
        <end position="120"/>
    </location>
</feature>
<feature type="region of interest" description="Disordered" evidence="1">
    <location>
        <begin position="1316"/>
        <end position="1337"/>
    </location>
</feature>
<dbReference type="PANTHER" id="PTHR22591:SF2">
    <property type="entry name" value="XIN ACTIN-BINDING REPEAT-CONTAINING PROTEIN 1"/>
    <property type="match status" value="1"/>
</dbReference>
<evidence type="ECO:0000256" key="1">
    <source>
        <dbReference type="SAM" id="MobiDB-lite"/>
    </source>
</evidence>
<evidence type="ECO:0000259" key="2">
    <source>
        <dbReference type="Pfam" id="PF09004"/>
    </source>
</evidence>
<dbReference type="InterPro" id="IPR030072">
    <property type="entry name" value="XIRP1/XIRP2"/>
</dbReference>
<feature type="compositionally biased region" description="Basic and acidic residues" evidence="1">
    <location>
        <begin position="367"/>
        <end position="384"/>
    </location>
</feature>
<dbReference type="PANTHER" id="PTHR22591">
    <property type="entry name" value="XIN"/>
    <property type="match status" value="1"/>
</dbReference>
<feature type="region of interest" description="Disordered" evidence="1">
    <location>
        <begin position="351"/>
        <end position="416"/>
    </location>
</feature>
<feature type="region of interest" description="Disordered" evidence="1">
    <location>
        <begin position="1636"/>
        <end position="1658"/>
    </location>
</feature>
<feature type="compositionally biased region" description="Pro residues" evidence="1">
    <location>
        <begin position="389"/>
        <end position="407"/>
    </location>
</feature>
<evidence type="ECO:0000313" key="3">
    <source>
        <dbReference type="EMBL" id="KAK1806142.1"/>
    </source>
</evidence>
<feature type="region of interest" description="Disordered" evidence="1">
    <location>
        <begin position="1052"/>
        <end position="1106"/>
    </location>
</feature>
<keyword evidence="4" id="KW-1185">Reference proteome</keyword>
<organism evidence="3 4">
    <name type="scientific">Electrophorus voltai</name>
    <dbReference type="NCBI Taxonomy" id="2609070"/>
    <lineage>
        <taxon>Eukaryota</taxon>
        <taxon>Metazoa</taxon>
        <taxon>Chordata</taxon>
        <taxon>Craniata</taxon>
        <taxon>Vertebrata</taxon>
        <taxon>Euteleostomi</taxon>
        <taxon>Actinopterygii</taxon>
        <taxon>Neopterygii</taxon>
        <taxon>Teleostei</taxon>
        <taxon>Ostariophysi</taxon>
        <taxon>Gymnotiformes</taxon>
        <taxon>Gymnotoidei</taxon>
        <taxon>Gymnotidae</taxon>
        <taxon>Electrophorus</taxon>
    </lineage>
</organism>
<accession>A0AAD8ZVH3</accession>
<proteinExistence type="predicted"/>
<reference evidence="3" key="1">
    <citation type="submission" date="2023-03" db="EMBL/GenBank/DDBJ databases">
        <title>Electrophorus voltai genome.</title>
        <authorList>
            <person name="Bian C."/>
        </authorList>
    </citation>
    <scope>NUCLEOTIDE SEQUENCE</scope>
    <source>
        <strain evidence="3">CB-2022</strain>
        <tissue evidence="3">Muscle</tissue>
    </source>
</reference>
<name>A0AAD8ZVH3_9TELE</name>
<gene>
    <name evidence="3" type="ORF">P4O66_000001</name>
</gene>
<feature type="region of interest" description="Disordered" evidence="1">
    <location>
        <begin position="864"/>
        <end position="885"/>
    </location>
</feature>
<dbReference type="Pfam" id="PF09004">
    <property type="entry name" value="ALKBH8_N"/>
    <property type="match status" value="1"/>
</dbReference>
<evidence type="ECO:0000313" key="4">
    <source>
        <dbReference type="Proteomes" id="UP001239994"/>
    </source>
</evidence>
<dbReference type="GO" id="GO:0051015">
    <property type="term" value="F:actin filament binding"/>
    <property type="evidence" value="ECO:0007669"/>
    <property type="project" value="TreeGrafter"/>
</dbReference>
<feature type="compositionally biased region" description="Polar residues" evidence="1">
    <location>
        <begin position="1061"/>
        <end position="1077"/>
    </location>
</feature>
<dbReference type="GO" id="GO:0005925">
    <property type="term" value="C:focal adhesion"/>
    <property type="evidence" value="ECO:0007669"/>
    <property type="project" value="TreeGrafter"/>
</dbReference>
<protein>
    <recommendedName>
        <fullName evidence="2">Alkylated DNA repair protein AlkB homologue 8 N-terminal domain-containing protein</fullName>
    </recommendedName>
</protein>
<comment type="caution">
    <text evidence="3">The sequence shown here is derived from an EMBL/GenBank/DDBJ whole genome shotgun (WGS) entry which is preliminary data.</text>
</comment>
<feature type="region of interest" description="Disordered" evidence="1">
    <location>
        <begin position="635"/>
        <end position="658"/>
    </location>
</feature>
<dbReference type="EMBL" id="JAROKS010000001">
    <property type="protein sequence ID" value="KAK1806142.1"/>
    <property type="molecule type" value="Genomic_DNA"/>
</dbReference>
<sequence>MGLISDNDERAYLEEIKHLENWCQENNLLLNVSKTKELIVDCSKKQERHYQPVRISGTTVERVDSFRYLGVHISQDLSWSCHTNSLAKKARQRLYHLRRLRDFRLPSKVLRNFYTCTIESILTGNITVWFGNSTKQDRQALQRVVHSAERITHTELPDLQTIYYKRCQTKARRIVKDPTHPNNRLFSLLRCTMDDYWLRLICWSPRGLLHLYQNSVTGNPKTDNSVENKQKLMLQLATVPISETAVKADSGTREGLRVECSFTSPPARSRSVEFLPYHRNISTSTLRELFESKVAMETKSGYQTRSHAHMPRPVSIHATANDEGMEDTESSNKSTLQPMVRTEAVGINVNPVTPKVEKVSPKMADVAQKDSEQHDGSDLKDDSAQPKAAPIPPSCPQHDSVPPPPAAPVRDTSTLYQQRQKSELRRLLKHTDPEMKGLGNLVEEEFADMSCDTAPDIVYQGEVHSRCMIFENGVYNTGGAHLKQAHLIEGSFQDGNLLERPLTCSQEEGPMAHSLSGSGETNKQLSSYSQLDMNSQKECKALAQEGNFRVDVKATRKMFEGQLYDTLKDNKEDAFPERAVEMGGVQKQKRDLETYQNDTVKRKSPINIIDIADITDQDASEVYLRISRAKEIFEKGSHDKENSSSASENTSTENETLKTNVKNRAQMFESMHPDKINLQSEAKSATRDEGISKSLASLYNFNVIHSHGNLIEATEAAHMKKVNYKIIQEKGPEIEHEETVMGSIKNILLQILARVNLNSLIGFLKEDNQGNVEVKNVEVPSHQLPFTVHQDKEYRTTNMVQVIEDLLGQDICPGKGVLIQENGLGSVDTLVYTLFRQESFDSIAIDQEIEDKMESKEMKSLQSRNYIMPSPPPSTQDKASSLSRLDNRSSNVKLFQSCIEKGNLDYLKSLQRHSSDEDLSVPAVEREQNVLIALGSHKIIKAKFTTNPGSSGSPVQHEKTVQQPLDDLPANQSDKLSSHTKNEKCITECENVKSDKILHGQGAKYMCNENPDNPVQAELKNIADNKSSNLQAAIVSLQQATKEAIALQQSIQEKQKDISPSKLTQEDTAVATENQEISADEKKGYSEAAECSETSEPEQQQKDREEAIKGSVQSALDSLAKSSFNINKGDFKAAMIYRNSGKPSAGKKKEIYMEMDVKQSGFMVAPSKESQACMFTPLPGQVIVEAKQGRAEACQGHLTKNPTACSPTAQQTHPQMAFPNSKKPLGLKPAISPKPDHLKTNTRSTTVTIPGCAANIRALNTTQAKLNSAPTPKQCHQQCTYLKPAQEDDSVKASQDKTDVDRSETDCVLFNEGEKDKQLSQGPITMGNPEGTEEDTRDTFGEGEGIVPYNRQNLHESPIGFQASLQNFGIKTGQATAPVKPKRIKMATSSAVQSPSLLQINTNDTKPHDSEHGGQSEINVKMREKKLRGESEAERRQRLSVHMDDIMRGNVSAAMEIFDKLRKQEELQNILSKVEEMEGKTSQEHVCDLRKIFQSVPDWAASHEHIKSNNVVEKKKVGRYITVCDSEMLSSMEVAFGDLEKASAAIINLKEQTLSRLMDIEETVKKALYSVSTLKSDSDIAGLSGLFKESMMAGHRLPISGNIRKISIGSSRSSKAQNVNNLEVLRKTAAEEPVILEERSKPQCSIPTPKPTAGSPSSPSFICIQSAARKNNELQGLQKPPSSVQNSNAKAETFQSMTCYNMPTDLKLCSDTKGTSCSSANNKRQISTLEVQTIPEEETVIGTKTIREKYEETDGFGNKFYSSKTSTVVTTQPETKTCFRREVISSPAMSEMNTEHKDWTLE</sequence>
<dbReference type="GO" id="GO:0007015">
    <property type="term" value="P:actin filament organization"/>
    <property type="evidence" value="ECO:0007669"/>
    <property type="project" value="TreeGrafter"/>
</dbReference>
<dbReference type="GO" id="GO:0001725">
    <property type="term" value="C:stress fiber"/>
    <property type="evidence" value="ECO:0007669"/>
    <property type="project" value="TreeGrafter"/>
</dbReference>